<dbReference type="Proteomes" id="UP000254569">
    <property type="component" value="Unassembled WGS sequence"/>
</dbReference>
<dbReference type="Pfam" id="PF03994">
    <property type="entry name" value="DUF350"/>
    <property type="match status" value="1"/>
</dbReference>
<proteinExistence type="inferred from homology"/>
<evidence type="ECO:0000313" key="9">
    <source>
        <dbReference type="Proteomes" id="UP000254569"/>
    </source>
</evidence>
<accession>A0A379LWT7</accession>
<organism evidence="8 9">
    <name type="scientific">Rhodococcus gordoniae</name>
    <dbReference type="NCBI Taxonomy" id="223392"/>
    <lineage>
        <taxon>Bacteria</taxon>
        <taxon>Bacillati</taxon>
        <taxon>Actinomycetota</taxon>
        <taxon>Actinomycetes</taxon>
        <taxon>Mycobacteriales</taxon>
        <taxon>Nocardiaceae</taxon>
        <taxon>Rhodococcus</taxon>
    </lineage>
</organism>
<dbReference type="RefSeq" id="WP_064064115.1">
    <property type="nucleotide sequence ID" value="NZ_CP101467.1"/>
</dbReference>
<feature type="transmembrane region" description="Helical" evidence="7">
    <location>
        <begin position="136"/>
        <end position="155"/>
    </location>
</feature>
<evidence type="ECO:0000256" key="4">
    <source>
        <dbReference type="ARBA" id="ARBA00022692"/>
    </source>
</evidence>
<keyword evidence="9" id="KW-1185">Reference proteome</keyword>
<dbReference type="GO" id="GO:0005886">
    <property type="term" value="C:plasma membrane"/>
    <property type="evidence" value="ECO:0007669"/>
    <property type="project" value="UniProtKB-SubCell"/>
</dbReference>
<dbReference type="AlphaFoldDB" id="A0A379LWT7"/>
<dbReference type="InterPro" id="IPR007140">
    <property type="entry name" value="DUF350"/>
</dbReference>
<keyword evidence="3" id="KW-1003">Cell membrane</keyword>
<evidence type="ECO:0000256" key="7">
    <source>
        <dbReference type="SAM" id="Phobius"/>
    </source>
</evidence>
<dbReference type="OrthoDB" id="5191770at2"/>
<gene>
    <name evidence="8" type="ORF">NCTC13296_01364</name>
</gene>
<dbReference type="PANTHER" id="PTHR40043:SF1">
    <property type="entry name" value="UPF0719 INNER MEMBRANE PROTEIN YJFL"/>
    <property type="match status" value="1"/>
</dbReference>
<evidence type="ECO:0000256" key="2">
    <source>
        <dbReference type="ARBA" id="ARBA00005779"/>
    </source>
</evidence>
<feature type="transmembrane region" description="Helical" evidence="7">
    <location>
        <begin position="66"/>
        <end position="86"/>
    </location>
</feature>
<comment type="subcellular location">
    <subcellularLocation>
        <location evidence="1">Cell membrane</location>
        <topology evidence="1">Multi-pass membrane protein</topology>
    </subcellularLocation>
</comment>
<name>A0A379LWT7_9NOCA</name>
<feature type="transmembrane region" description="Helical" evidence="7">
    <location>
        <begin position="98"/>
        <end position="116"/>
    </location>
</feature>
<reference evidence="8 9" key="1">
    <citation type="submission" date="2018-06" db="EMBL/GenBank/DDBJ databases">
        <authorList>
            <consortium name="Pathogen Informatics"/>
            <person name="Doyle S."/>
        </authorList>
    </citation>
    <scope>NUCLEOTIDE SEQUENCE [LARGE SCALE GENOMIC DNA]</scope>
    <source>
        <strain evidence="8 9">NCTC13296</strain>
    </source>
</reference>
<evidence type="ECO:0000256" key="6">
    <source>
        <dbReference type="ARBA" id="ARBA00023136"/>
    </source>
</evidence>
<comment type="similarity">
    <text evidence="2">Belongs to the UPF0719 family.</text>
</comment>
<keyword evidence="5 7" id="KW-1133">Transmembrane helix</keyword>
<protein>
    <submittedName>
        <fullName evidence="8">Predicted membrane protein</fullName>
    </submittedName>
</protein>
<dbReference type="EMBL" id="UGVI01000001">
    <property type="protein sequence ID" value="SUE14521.1"/>
    <property type="molecule type" value="Genomic_DNA"/>
</dbReference>
<dbReference type="PANTHER" id="PTHR40043">
    <property type="entry name" value="UPF0719 INNER MEMBRANE PROTEIN YJFL"/>
    <property type="match status" value="1"/>
</dbReference>
<feature type="transmembrane region" description="Helical" evidence="7">
    <location>
        <begin position="20"/>
        <end position="45"/>
    </location>
</feature>
<evidence type="ECO:0000313" key="8">
    <source>
        <dbReference type="EMBL" id="SUE14521.1"/>
    </source>
</evidence>
<sequence length="156" mass="15842">MISTLSATDLEIGTVDPLLLVLGVIGTLIYFAVGVGVLALGFAVLDGLTPGNLRHQVYVDRNPNAALLLAGNHLALAVIVVTAIVTSSDGFAQGIADSLVYGLVGVVLQATALLIMNRVLPGRITALVAEPRTSGAAWAVAITLFSIGLVNAAALS</sequence>
<keyword evidence="6 7" id="KW-0472">Membrane</keyword>
<keyword evidence="4 7" id="KW-0812">Transmembrane</keyword>
<evidence type="ECO:0000256" key="3">
    <source>
        <dbReference type="ARBA" id="ARBA00022475"/>
    </source>
</evidence>
<evidence type="ECO:0000256" key="1">
    <source>
        <dbReference type="ARBA" id="ARBA00004651"/>
    </source>
</evidence>
<evidence type="ECO:0000256" key="5">
    <source>
        <dbReference type="ARBA" id="ARBA00022989"/>
    </source>
</evidence>